<protein>
    <submittedName>
        <fullName evidence="1">Uncharacterized protein</fullName>
    </submittedName>
</protein>
<dbReference type="Proteomes" id="UP000634136">
    <property type="component" value="Unassembled WGS sequence"/>
</dbReference>
<evidence type="ECO:0000313" key="1">
    <source>
        <dbReference type="EMBL" id="KAF7810370.1"/>
    </source>
</evidence>
<dbReference type="AlphaFoldDB" id="A0A834SU51"/>
<name>A0A834SU51_9FABA</name>
<organism evidence="1 2">
    <name type="scientific">Senna tora</name>
    <dbReference type="NCBI Taxonomy" id="362788"/>
    <lineage>
        <taxon>Eukaryota</taxon>
        <taxon>Viridiplantae</taxon>
        <taxon>Streptophyta</taxon>
        <taxon>Embryophyta</taxon>
        <taxon>Tracheophyta</taxon>
        <taxon>Spermatophyta</taxon>
        <taxon>Magnoliopsida</taxon>
        <taxon>eudicotyledons</taxon>
        <taxon>Gunneridae</taxon>
        <taxon>Pentapetalae</taxon>
        <taxon>rosids</taxon>
        <taxon>fabids</taxon>
        <taxon>Fabales</taxon>
        <taxon>Fabaceae</taxon>
        <taxon>Caesalpinioideae</taxon>
        <taxon>Cassia clade</taxon>
        <taxon>Senna</taxon>
    </lineage>
</organism>
<accession>A0A834SU51</accession>
<keyword evidence="2" id="KW-1185">Reference proteome</keyword>
<dbReference type="EMBL" id="JAAIUW010000011">
    <property type="protein sequence ID" value="KAF7810370.1"/>
    <property type="molecule type" value="Genomic_DNA"/>
</dbReference>
<proteinExistence type="predicted"/>
<comment type="caution">
    <text evidence="1">The sequence shown here is derived from an EMBL/GenBank/DDBJ whole genome shotgun (WGS) entry which is preliminary data.</text>
</comment>
<evidence type="ECO:0000313" key="2">
    <source>
        <dbReference type="Proteomes" id="UP000634136"/>
    </source>
</evidence>
<gene>
    <name evidence="1" type="ORF">G2W53_037113</name>
</gene>
<reference evidence="1" key="1">
    <citation type="submission" date="2020-09" db="EMBL/GenBank/DDBJ databases">
        <title>Genome-Enabled Discovery of Anthraquinone Biosynthesis in Senna tora.</title>
        <authorList>
            <person name="Kang S.-H."/>
            <person name="Pandey R.P."/>
            <person name="Lee C.-M."/>
            <person name="Sim J.-S."/>
            <person name="Jeong J.-T."/>
            <person name="Choi B.-S."/>
            <person name="Jung M."/>
            <person name="Ginzburg D."/>
            <person name="Zhao K."/>
            <person name="Won S.Y."/>
            <person name="Oh T.-J."/>
            <person name="Yu Y."/>
            <person name="Kim N.-H."/>
            <person name="Lee O.R."/>
            <person name="Lee T.-H."/>
            <person name="Bashyal P."/>
            <person name="Kim T.-S."/>
            <person name="Lee W.-H."/>
            <person name="Kawkins C."/>
            <person name="Kim C.-K."/>
            <person name="Kim J.S."/>
            <person name="Ahn B.O."/>
            <person name="Rhee S.Y."/>
            <person name="Sohng J.K."/>
        </authorList>
    </citation>
    <scope>NUCLEOTIDE SEQUENCE</scope>
    <source>
        <tissue evidence="1">Leaf</tissue>
    </source>
</reference>
<sequence>MDGSLKLVVMGSNQALCMKKALLGEAKPTSVISTPQDD</sequence>